<dbReference type="AlphaFoldDB" id="A0A0A8Y089"/>
<evidence type="ECO:0000313" key="1">
    <source>
        <dbReference type="EMBL" id="JAD19566.1"/>
    </source>
</evidence>
<proteinExistence type="predicted"/>
<reference evidence="1" key="2">
    <citation type="journal article" date="2015" name="Data Brief">
        <title>Shoot transcriptome of the giant reed, Arundo donax.</title>
        <authorList>
            <person name="Barrero R.A."/>
            <person name="Guerrero F.D."/>
            <person name="Moolhuijzen P."/>
            <person name="Goolsby J.A."/>
            <person name="Tidwell J."/>
            <person name="Bellgard S.E."/>
            <person name="Bellgard M.I."/>
        </authorList>
    </citation>
    <scope>NUCLEOTIDE SEQUENCE</scope>
    <source>
        <tissue evidence="1">Shoot tissue taken approximately 20 cm above the soil surface</tissue>
    </source>
</reference>
<name>A0A0A8Y089_ARUDO</name>
<sequence>MPAYIVIRGFELMYSVALNGKLAMCCFVLSLCVSRLTNQASDMDSTHLTLLPGITIQSLLI</sequence>
<organism evidence="1">
    <name type="scientific">Arundo donax</name>
    <name type="common">Giant reed</name>
    <name type="synonym">Donax arundinaceus</name>
    <dbReference type="NCBI Taxonomy" id="35708"/>
    <lineage>
        <taxon>Eukaryota</taxon>
        <taxon>Viridiplantae</taxon>
        <taxon>Streptophyta</taxon>
        <taxon>Embryophyta</taxon>
        <taxon>Tracheophyta</taxon>
        <taxon>Spermatophyta</taxon>
        <taxon>Magnoliopsida</taxon>
        <taxon>Liliopsida</taxon>
        <taxon>Poales</taxon>
        <taxon>Poaceae</taxon>
        <taxon>PACMAD clade</taxon>
        <taxon>Arundinoideae</taxon>
        <taxon>Arundineae</taxon>
        <taxon>Arundo</taxon>
    </lineage>
</organism>
<dbReference type="EMBL" id="GBRH01278329">
    <property type="protein sequence ID" value="JAD19566.1"/>
    <property type="molecule type" value="Transcribed_RNA"/>
</dbReference>
<protein>
    <submittedName>
        <fullName evidence="1">Uncharacterized protein</fullName>
    </submittedName>
</protein>
<reference evidence="1" key="1">
    <citation type="submission" date="2014-09" db="EMBL/GenBank/DDBJ databases">
        <authorList>
            <person name="Magalhaes I.L.F."/>
            <person name="Oliveira U."/>
            <person name="Santos F.R."/>
            <person name="Vidigal T.H.D.A."/>
            <person name="Brescovit A.D."/>
            <person name="Santos A.J."/>
        </authorList>
    </citation>
    <scope>NUCLEOTIDE SEQUENCE</scope>
    <source>
        <tissue evidence="1">Shoot tissue taken approximately 20 cm above the soil surface</tissue>
    </source>
</reference>
<accession>A0A0A8Y089</accession>